<evidence type="ECO:0000313" key="3">
    <source>
        <dbReference type="Proteomes" id="UP000294562"/>
    </source>
</evidence>
<name>A0A4R6B532_9RHOB</name>
<dbReference type="Proteomes" id="UP000294562">
    <property type="component" value="Unassembled WGS sequence"/>
</dbReference>
<evidence type="ECO:0008006" key="4">
    <source>
        <dbReference type="Google" id="ProtNLM"/>
    </source>
</evidence>
<organism evidence="2 3">
    <name type="scientific">Meridianimarinicoccus aquatilis</name>
    <dbReference type="NCBI Taxonomy" id="2552766"/>
    <lineage>
        <taxon>Bacteria</taxon>
        <taxon>Pseudomonadati</taxon>
        <taxon>Pseudomonadota</taxon>
        <taxon>Alphaproteobacteria</taxon>
        <taxon>Rhodobacterales</taxon>
        <taxon>Paracoccaceae</taxon>
        <taxon>Meridianimarinicoccus</taxon>
    </lineage>
</organism>
<evidence type="ECO:0000256" key="1">
    <source>
        <dbReference type="SAM" id="SignalP"/>
    </source>
</evidence>
<dbReference type="OrthoDB" id="7832443at2"/>
<protein>
    <recommendedName>
        <fullName evidence="4">Porin</fullName>
    </recommendedName>
</protein>
<accession>A0A4R6B532</accession>
<sequence length="254" mass="27390">MRRAAFIILGSLIGYPLSVSAEGPDFDATFSYTARDEILLPGATEEIDNDLARLTAGLTWGAGDGRMRAAVDIGFGNDNDWNGSYPANYGGEFVFSRKVGKQRYGLGARVITLDNLSTSTEFAYSIERIGSSLDLRGLVGMQLIADETKVPGRDASGFFAQAEATFYPSDALAVSAGILGDNDGEAYGAGVEYRPAGWGMSFFMEYSEALDEYRGIASYDEFAGGIRFVPGTSSLKSQRQSGLGRIMQRYMQAQ</sequence>
<dbReference type="RefSeq" id="WP_133341590.1">
    <property type="nucleotide sequence ID" value="NZ_SMZO01000006.1"/>
</dbReference>
<feature type="signal peptide" evidence="1">
    <location>
        <begin position="1"/>
        <end position="21"/>
    </location>
</feature>
<dbReference type="AlphaFoldDB" id="A0A4R6B532"/>
<reference evidence="2 3" key="1">
    <citation type="submission" date="2019-03" db="EMBL/GenBank/DDBJ databases">
        <title>Rhodobacteraceae bacterium SM1902, a new member of the family Rhodobacteraceae isolated from Yantai.</title>
        <authorList>
            <person name="Sun Y."/>
        </authorList>
    </citation>
    <scope>NUCLEOTIDE SEQUENCE [LARGE SCALE GENOMIC DNA]</scope>
    <source>
        <strain evidence="2 3">SM1902</strain>
    </source>
</reference>
<comment type="caution">
    <text evidence="2">The sequence shown here is derived from an EMBL/GenBank/DDBJ whole genome shotgun (WGS) entry which is preliminary data.</text>
</comment>
<dbReference type="EMBL" id="SMZO01000006">
    <property type="protein sequence ID" value="TDL90676.1"/>
    <property type="molecule type" value="Genomic_DNA"/>
</dbReference>
<gene>
    <name evidence="2" type="ORF">E2L05_03935</name>
</gene>
<proteinExistence type="predicted"/>
<evidence type="ECO:0000313" key="2">
    <source>
        <dbReference type="EMBL" id="TDL90676.1"/>
    </source>
</evidence>
<keyword evidence="3" id="KW-1185">Reference proteome</keyword>
<keyword evidence="1" id="KW-0732">Signal</keyword>
<feature type="chain" id="PRO_5020202215" description="Porin" evidence="1">
    <location>
        <begin position="22"/>
        <end position="254"/>
    </location>
</feature>